<dbReference type="EMBL" id="AWSU01000342">
    <property type="protein sequence ID" value="ERI74168.1"/>
    <property type="molecule type" value="Genomic_DNA"/>
</dbReference>
<feature type="compositionally biased region" description="Basic and acidic residues" evidence="1">
    <location>
        <begin position="23"/>
        <end position="32"/>
    </location>
</feature>
<gene>
    <name evidence="2" type="ORF">CLOSYM_04288</name>
</gene>
<comment type="caution">
    <text evidence="2">The sequence shown here is derived from an EMBL/GenBank/DDBJ whole genome shotgun (WGS) entry which is preliminary data.</text>
</comment>
<dbReference type="AlphaFoldDB" id="A0ABC9TSL9"/>
<dbReference type="Proteomes" id="UP000016491">
    <property type="component" value="Unassembled WGS sequence"/>
</dbReference>
<feature type="compositionally biased region" description="Polar residues" evidence="1">
    <location>
        <begin position="9"/>
        <end position="21"/>
    </location>
</feature>
<proteinExistence type="predicted"/>
<name>A0ABC9TSL9_CLOSY</name>
<evidence type="ECO:0000256" key="1">
    <source>
        <dbReference type="SAM" id="MobiDB-lite"/>
    </source>
</evidence>
<sequence length="480" mass="53982">MADILRATQPVNPGFESNTLRDNPIRPGDRGVENVVDPSKIIRPDNRSEREDKASNLLSQSNYDSFIRQMKESSSFVEEFSGLFFDKAQAYAAFGGNPALMELYTELTGIADLDENGILEFMKAQARGGSEYSEDFFRFLKNAFDSTSQMTFKSQILQAAGRYGDMVAGGHKLQMIIGEGNAMSEHLFPADAQILQGILSRLILPQTDQLMGQDPLAYMKENYQNNRKVLLRELIPFFSNYIHRTHDMGLVRSLMSLVTHQTAAYINGNPDKVLEAFTGLAFSLGMADIPVGEQGAAMLVSGLLKKRMDRPEEKFNDKLCAMLKAGLESAASKDVFSQMLKTILGNESVYMPLLHFMIPVNMGSQSLFSEIWVEQNDGRKEKDREDEKTIRMLIKMEVKRLGMFDIILDYKESGEVGIQLYYPGKLSGEEREMENALNAMIAKNSMSPHAVTLKAMKEPLRPIDVFGRLTREKEIVDVRI</sequence>
<protein>
    <submittedName>
        <fullName evidence="2">Uncharacterized protein</fullName>
    </submittedName>
</protein>
<evidence type="ECO:0000313" key="2">
    <source>
        <dbReference type="EMBL" id="ERI74168.1"/>
    </source>
</evidence>
<accession>A0ABC9TSL9</accession>
<organism evidence="2 3">
    <name type="scientific">[Clostridium] symbiosum ATCC 14940</name>
    <dbReference type="NCBI Taxonomy" id="411472"/>
    <lineage>
        <taxon>Bacteria</taxon>
        <taxon>Bacillati</taxon>
        <taxon>Bacillota</taxon>
        <taxon>Clostridia</taxon>
        <taxon>Lachnospirales</taxon>
        <taxon>Lachnospiraceae</taxon>
        <taxon>Otoolea</taxon>
    </lineage>
</organism>
<evidence type="ECO:0000313" key="3">
    <source>
        <dbReference type="Proteomes" id="UP000016491"/>
    </source>
</evidence>
<reference evidence="2 3" key="1">
    <citation type="submission" date="2013-07" db="EMBL/GenBank/DDBJ databases">
        <authorList>
            <person name="Weinstock G."/>
            <person name="Sodergren E."/>
            <person name="Wylie T."/>
            <person name="Fulton L."/>
            <person name="Fulton R."/>
            <person name="Fronick C."/>
            <person name="O'Laughlin M."/>
            <person name="Godfrey J."/>
            <person name="Miner T."/>
            <person name="Herter B."/>
            <person name="Appelbaum E."/>
            <person name="Cordes M."/>
            <person name="Lek S."/>
            <person name="Wollam A."/>
            <person name="Pepin K.H."/>
            <person name="Palsikar V.B."/>
            <person name="Mitreva M."/>
            <person name="Wilson R.K."/>
        </authorList>
    </citation>
    <scope>NUCLEOTIDE SEQUENCE [LARGE SCALE GENOMIC DNA]</scope>
    <source>
        <strain evidence="2 3">ATCC 14940</strain>
    </source>
</reference>
<feature type="region of interest" description="Disordered" evidence="1">
    <location>
        <begin position="1"/>
        <end position="35"/>
    </location>
</feature>
<dbReference type="RefSeq" id="WP_021641510.1">
    <property type="nucleotide sequence ID" value="NZ_KE992859.1"/>
</dbReference>